<dbReference type="PANTHER" id="PTHR31791">
    <property type="entry name" value="FRIGIDA-LIKE PROTEIN 3-RELATED"/>
    <property type="match status" value="1"/>
</dbReference>
<keyword evidence="7" id="KW-1185">Reference proteome</keyword>
<accession>A0A8J5C2G4</accession>
<dbReference type="GO" id="GO:0030154">
    <property type="term" value="P:cell differentiation"/>
    <property type="evidence" value="ECO:0007669"/>
    <property type="project" value="UniProtKB-KW"/>
</dbReference>
<dbReference type="EMBL" id="JACMSC010000057">
    <property type="protein sequence ID" value="KAG6467387.1"/>
    <property type="molecule type" value="Genomic_DNA"/>
</dbReference>
<evidence type="ECO:0000256" key="3">
    <source>
        <dbReference type="ARBA" id="ARBA00023089"/>
    </source>
</evidence>
<evidence type="ECO:0000313" key="7">
    <source>
        <dbReference type="Proteomes" id="UP000734854"/>
    </source>
</evidence>
<name>A0A8J5C2G4_ZINOF</name>
<protein>
    <recommendedName>
        <fullName evidence="4">FRIGIDA-like protein</fullName>
    </recommendedName>
</protein>
<dbReference type="AlphaFoldDB" id="A0A8J5C2G4"/>
<dbReference type="InterPro" id="IPR012474">
    <property type="entry name" value="Frigida"/>
</dbReference>
<reference evidence="6 7" key="1">
    <citation type="submission" date="2020-08" db="EMBL/GenBank/DDBJ databases">
        <title>Plant Genome Project.</title>
        <authorList>
            <person name="Zhang R.-G."/>
        </authorList>
    </citation>
    <scope>NUCLEOTIDE SEQUENCE [LARGE SCALE GENOMIC DNA]</scope>
    <source>
        <tissue evidence="6">Rhizome</tissue>
    </source>
</reference>
<keyword evidence="3 4" id="KW-0287">Flowering</keyword>
<comment type="caution">
    <text evidence="6">The sequence shown here is derived from an EMBL/GenBank/DDBJ whole genome shotgun (WGS) entry which is preliminary data.</text>
</comment>
<comment type="similarity">
    <text evidence="1 4">Belongs to the Frigida family.</text>
</comment>
<evidence type="ECO:0000256" key="2">
    <source>
        <dbReference type="ARBA" id="ARBA00022782"/>
    </source>
</evidence>
<dbReference type="GO" id="GO:0009908">
    <property type="term" value="P:flower development"/>
    <property type="evidence" value="ECO:0007669"/>
    <property type="project" value="UniProtKB-KW"/>
</dbReference>
<proteinExistence type="inferred from homology"/>
<gene>
    <name evidence="6" type="ORF">ZIOFF_074792</name>
</gene>
<keyword evidence="4" id="KW-0217">Developmental protein</keyword>
<dbReference type="Pfam" id="PF07899">
    <property type="entry name" value="Frigida"/>
    <property type="match status" value="1"/>
</dbReference>
<evidence type="ECO:0000256" key="1">
    <source>
        <dbReference type="ARBA" id="ARBA00008956"/>
    </source>
</evidence>
<dbReference type="PANTHER" id="PTHR31791:SF10">
    <property type="entry name" value="FRIGIDA-LIKE PROTEIN"/>
    <property type="match status" value="1"/>
</dbReference>
<sequence>MAERIIRPAAIQRTIEGRAVCLLDQVVIDKLINTNKEIEAIYFVHYSGLSNRFPSESLLKEYHQASRRKSSSISEDGNNSPAALQESNNLEMTALRSIIKCVESCNLESKFSTSELKRRLAKLEKVKADRKKPAVLKKFWSKRSAPRDLSQPDSTYCGSMLSYMLHGCSISDVRGDEGQEMEASWSREAVHDLEASCPSFASEGCRERSREAARGTIWALRGVADRGEVSGARKEANEKQKSIWKLRAERDRARRRGARSGRFGGVATEGR</sequence>
<keyword evidence="2 4" id="KW-0221">Differentiation</keyword>
<feature type="region of interest" description="Disordered" evidence="5">
    <location>
        <begin position="247"/>
        <end position="271"/>
    </location>
</feature>
<evidence type="ECO:0000256" key="5">
    <source>
        <dbReference type="SAM" id="MobiDB-lite"/>
    </source>
</evidence>
<dbReference type="Proteomes" id="UP000734854">
    <property type="component" value="Unassembled WGS sequence"/>
</dbReference>
<organism evidence="6 7">
    <name type="scientific">Zingiber officinale</name>
    <name type="common">Ginger</name>
    <name type="synonym">Amomum zingiber</name>
    <dbReference type="NCBI Taxonomy" id="94328"/>
    <lineage>
        <taxon>Eukaryota</taxon>
        <taxon>Viridiplantae</taxon>
        <taxon>Streptophyta</taxon>
        <taxon>Embryophyta</taxon>
        <taxon>Tracheophyta</taxon>
        <taxon>Spermatophyta</taxon>
        <taxon>Magnoliopsida</taxon>
        <taxon>Liliopsida</taxon>
        <taxon>Zingiberales</taxon>
        <taxon>Zingiberaceae</taxon>
        <taxon>Zingiber</taxon>
    </lineage>
</organism>
<evidence type="ECO:0000313" key="6">
    <source>
        <dbReference type="EMBL" id="KAG6467387.1"/>
    </source>
</evidence>
<evidence type="ECO:0000256" key="4">
    <source>
        <dbReference type="RuleBase" id="RU364012"/>
    </source>
</evidence>